<evidence type="ECO:0000313" key="2">
    <source>
        <dbReference type="EMBL" id="CDG38734.1"/>
    </source>
</evidence>
<proteinExistence type="predicted"/>
<comment type="caution">
    <text evidence="2">The sequence shown here is derived from an EMBL/GenBank/DDBJ whole genome shotgun (WGS) entry which is preliminary data.</text>
</comment>
<reference evidence="2 3" key="1">
    <citation type="journal article" date="2014" name="Genome Biol. Evol.">
        <title>Acetic acid bacteria genomes reveal functional traits for adaptation to life in insect guts.</title>
        <authorList>
            <person name="Chouaia B."/>
            <person name="Gaiarsa S."/>
            <person name="Crotti E."/>
            <person name="Comandatore F."/>
            <person name="Degli Esposti M."/>
            <person name="Ricci I."/>
            <person name="Alma A."/>
            <person name="Favia G."/>
            <person name="Bandi C."/>
            <person name="Daffonchio D."/>
        </authorList>
    </citation>
    <scope>NUCLEOTIDE SEQUENCE [LARGE SCALE GENOMIC DNA]</scope>
    <source>
        <strain evidence="2 3">SF2.1</strain>
    </source>
</reference>
<dbReference type="Gene3D" id="3.30.70.100">
    <property type="match status" value="1"/>
</dbReference>
<dbReference type="Proteomes" id="UP000027583">
    <property type="component" value="Unassembled WGS sequence"/>
</dbReference>
<dbReference type="EMBL" id="CBLX010000004">
    <property type="protein sequence ID" value="CDG38734.1"/>
    <property type="molecule type" value="Genomic_DNA"/>
</dbReference>
<feature type="domain" description="DUF1330" evidence="1">
    <location>
        <begin position="3"/>
        <end position="94"/>
    </location>
</feature>
<dbReference type="GeneID" id="78225449"/>
<organism evidence="2 3">
    <name type="scientific">Asaia bogorensis</name>
    <dbReference type="NCBI Taxonomy" id="91915"/>
    <lineage>
        <taxon>Bacteria</taxon>
        <taxon>Pseudomonadati</taxon>
        <taxon>Pseudomonadota</taxon>
        <taxon>Alphaproteobacteria</taxon>
        <taxon>Acetobacterales</taxon>
        <taxon>Acetobacteraceae</taxon>
        <taxon>Asaia</taxon>
    </lineage>
</organism>
<dbReference type="eggNOG" id="COG5470">
    <property type="taxonomic scope" value="Bacteria"/>
</dbReference>
<dbReference type="Pfam" id="PF07045">
    <property type="entry name" value="DUF1330"/>
    <property type="match status" value="1"/>
</dbReference>
<sequence length="97" mass="10934">MSVYIVFTKERLIDQSEMDIYSGLAAATIDKHPLTPIVFYGAQECLEGEGPEGIVILEFPDRAAAMAWYESDAYREAREHRFRGAVYRATLVDGTSR</sequence>
<accession>A0A060QC96</accession>
<dbReference type="InterPro" id="IPR010753">
    <property type="entry name" value="DUF1330"/>
</dbReference>
<reference evidence="2 3" key="2">
    <citation type="journal article" date="2014" name="PLoS ONE">
        <title>Evolution of mitochondria reconstructed from the energy metabolism of living bacteria.</title>
        <authorList>
            <person name="Degli Esposti M."/>
            <person name="Chouaia B."/>
            <person name="Comandatore F."/>
            <person name="Crotti E."/>
            <person name="Sassera D."/>
            <person name="Lievens P.M."/>
            <person name="Daffonchio D."/>
            <person name="Bandi C."/>
        </authorList>
    </citation>
    <scope>NUCLEOTIDE SEQUENCE [LARGE SCALE GENOMIC DNA]</scope>
    <source>
        <strain evidence="2 3">SF2.1</strain>
    </source>
</reference>
<protein>
    <submittedName>
        <fullName evidence="2">Uncharacterized conserved protein</fullName>
    </submittedName>
</protein>
<evidence type="ECO:0000259" key="1">
    <source>
        <dbReference type="Pfam" id="PF07045"/>
    </source>
</evidence>
<dbReference type="InterPro" id="IPR011008">
    <property type="entry name" value="Dimeric_a/b-barrel"/>
</dbReference>
<dbReference type="AlphaFoldDB" id="A0A060QC96"/>
<evidence type="ECO:0000313" key="3">
    <source>
        <dbReference type="Proteomes" id="UP000027583"/>
    </source>
</evidence>
<dbReference type="RefSeq" id="WP_035443981.1">
    <property type="nucleotide sequence ID" value="NZ_CBLX010000004.1"/>
</dbReference>
<dbReference type="SUPFAM" id="SSF54909">
    <property type="entry name" value="Dimeric alpha+beta barrel"/>
    <property type="match status" value="1"/>
</dbReference>
<name>A0A060QC96_9PROT</name>
<gene>
    <name evidence="2" type="ORF">ASAP_0689</name>
</gene>